<dbReference type="Gene3D" id="3.30.479.30">
    <property type="entry name" value="Band 7 domain"/>
    <property type="match status" value="1"/>
</dbReference>
<dbReference type="PANTHER" id="PTHR10264:SF19">
    <property type="entry name" value="AT06885P-RELATED"/>
    <property type="match status" value="1"/>
</dbReference>
<dbReference type="SUPFAM" id="SSF117892">
    <property type="entry name" value="Band 7/SPFH domain"/>
    <property type="match status" value="1"/>
</dbReference>
<comment type="similarity">
    <text evidence="1">Belongs to the band 7/mec-2 family.</text>
</comment>
<feature type="domain" description="Band 7" evidence="2">
    <location>
        <begin position="13"/>
        <end position="171"/>
    </location>
</feature>
<name>A0ABW2VF01_9ACTN</name>
<reference evidence="4" key="1">
    <citation type="journal article" date="2019" name="Int. J. Syst. Evol. Microbiol.">
        <title>The Global Catalogue of Microorganisms (GCM) 10K type strain sequencing project: providing services to taxonomists for standard genome sequencing and annotation.</title>
        <authorList>
            <consortium name="The Broad Institute Genomics Platform"/>
            <consortium name="The Broad Institute Genome Sequencing Center for Infectious Disease"/>
            <person name="Wu L."/>
            <person name="Ma J."/>
        </authorList>
    </citation>
    <scope>NUCLEOTIDE SEQUENCE [LARGE SCALE GENOMIC DNA]</scope>
    <source>
        <strain evidence="4">CGMCC 4.7198</strain>
    </source>
</reference>
<evidence type="ECO:0000256" key="1">
    <source>
        <dbReference type="ARBA" id="ARBA00008164"/>
    </source>
</evidence>
<sequence length="191" mass="21117">MIAGGAVPLVLGTCIRRLPQANAVVVERFGRYTRTLNAGLNIVVPFADVMRNRIDLREQIVPFPPQEVLTGDALVVKVDTIIYFQVTDARAATYEVTSYLRAIEQLTVTSLRDICGYLDLERILSSREEISAALRGILDEATGKWGIRVNRIVVNEIDLPAAAREAMERGTHARSDGRVVRLGVEDEAGER</sequence>
<comment type="caution">
    <text evidence="3">The sequence shown here is derived from an EMBL/GenBank/DDBJ whole genome shotgun (WGS) entry which is preliminary data.</text>
</comment>
<evidence type="ECO:0000313" key="4">
    <source>
        <dbReference type="Proteomes" id="UP001596957"/>
    </source>
</evidence>
<keyword evidence="4" id="KW-1185">Reference proteome</keyword>
<dbReference type="CDD" id="cd08829">
    <property type="entry name" value="SPFH_paraslipin"/>
    <property type="match status" value="1"/>
</dbReference>
<organism evidence="3 4">
    <name type="scientific">Streptomyces lutosisoli</name>
    <dbReference type="NCBI Taxonomy" id="2665721"/>
    <lineage>
        <taxon>Bacteria</taxon>
        <taxon>Bacillati</taxon>
        <taxon>Actinomycetota</taxon>
        <taxon>Actinomycetes</taxon>
        <taxon>Kitasatosporales</taxon>
        <taxon>Streptomycetaceae</taxon>
        <taxon>Streptomyces</taxon>
    </lineage>
</organism>
<dbReference type="SMART" id="SM00244">
    <property type="entry name" value="PHB"/>
    <property type="match status" value="1"/>
</dbReference>
<dbReference type="PANTHER" id="PTHR10264">
    <property type="entry name" value="BAND 7 PROTEIN-RELATED"/>
    <property type="match status" value="1"/>
</dbReference>
<dbReference type="EMBL" id="JBHTEC010000001">
    <property type="protein sequence ID" value="MFD0282229.1"/>
    <property type="molecule type" value="Genomic_DNA"/>
</dbReference>
<dbReference type="InterPro" id="IPR043202">
    <property type="entry name" value="Band-7_stomatin-like"/>
</dbReference>
<dbReference type="InterPro" id="IPR036013">
    <property type="entry name" value="Band_7/SPFH_dom_sf"/>
</dbReference>
<evidence type="ECO:0000259" key="2">
    <source>
        <dbReference type="SMART" id="SM00244"/>
    </source>
</evidence>
<evidence type="ECO:0000313" key="3">
    <source>
        <dbReference type="EMBL" id="MFD0282229.1"/>
    </source>
</evidence>
<protein>
    <submittedName>
        <fullName evidence="3">SPFH domain-containing protein</fullName>
    </submittedName>
</protein>
<dbReference type="InterPro" id="IPR001972">
    <property type="entry name" value="Stomatin_HflK_fam"/>
</dbReference>
<proteinExistence type="inferred from homology"/>
<dbReference type="Proteomes" id="UP001596957">
    <property type="component" value="Unassembled WGS sequence"/>
</dbReference>
<dbReference type="RefSeq" id="WP_381247395.1">
    <property type="nucleotide sequence ID" value="NZ_JBHTBI010000001.1"/>
</dbReference>
<accession>A0ABW2VF01</accession>
<dbReference type="InterPro" id="IPR001107">
    <property type="entry name" value="Band_7"/>
</dbReference>
<dbReference type="Pfam" id="PF01145">
    <property type="entry name" value="Band_7"/>
    <property type="match status" value="1"/>
</dbReference>
<dbReference type="PRINTS" id="PR00721">
    <property type="entry name" value="STOMATIN"/>
</dbReference>
<gene>
    <name evidence="3" type="ORF">ACFQZP_11110</name>
</gene>